<reference evidence="7 8" key="1">
    <citation type="submission" date="2018-05" db="EMBL/GenBank/DDBJ databases">
        <title>Rhodohalobacter halophilus gen. nov., sp. nov., a moderately halophilic member of the family Balneolaceae.</title>
        <authorList>
            <person name="Liu Z.-W."/>
        </authorList>
    </citation>
    <scope>NUCLEOTIDE SEQUENCE [LARGE SCALE GENOMIC DNA]</scope>
    <source>
        <strain evidence="7 8">8A47</strain>
    </source>
</reference>
<dbReference type="PROSITE" id="PS51128">
    <property type="entry name" value="ZF_DKSA_2"/>
    <property type="match status" value="1"/>
</dbReference>
<dbReference type="Gene3D" id="1.20.120.910">
    <property type="entry name" value="DksA, coiled-coil domain"/>
    <property type="match status" value="1"/>
</dbReference>
<sequence length="128" mass="14676">MNQSVADNSPLTEKELAHFEQRLLKMKEETEKEIQTLEERYEDYSGDADDLQSSQDHHQGDLATREVNKEQVMLSIERNREKLDQIIVALDRIGSGNYGICVETGQPIQKERLEAMPYAIRAVGVKEN</sequence>
<proteinExistence type="predicted"/>
<feature type="region of interest" description="Disordered" evidence="5">
    <location>
        <begin position="39"/>
        <end position="66"/>
    </location>
</feature>
<keyword evidence="3" id="KW-0862">Zinc</keyword>
<feature type="zinc finger region" description="dksA C4-type" evidence="4">
    <location>
        <begin position="101"/>
        <end position="125"/>
    </location>
</feature>
<protein>
    <recommendedName>
        <fullName evidence="6">Zinc finger DksA/TraR C4-type domain-containing protein</fullName>
    </recommendedName>
</protein>
<evidence type="ECO:0000259" key="6">
    <source>
        <dbReference type="Pfam" id="PF01258"/>
    </source>
</evidence>
<dbReference type="OrthoDB" id="9811543at2"/>
<accession>A0A316TTU2</accession>
<keyword evidence="8" id="KW-1185">Reference proteome</keyword>
<name>A0A316TTU2_9BACT</name>
<evidence type="ECO:0000313" key="8">
    <source>
        <dbReference type="Proteomes" id="UP000245533"/>
    </source>
</evidence>
<evidence type="ECO:0000256" key="2">
    <source>
        <dbReference type="ARBA" id="ARBA00022771"/>
    </source>
</evidence>
<dbReference type="PANTHER" id="PTHR33823:SF4">
    <property type="entry name" value="GENERAL STRESS PROTEIN 16O"/>
    <property type="match status" value="1"/>
</dbReference>
<feature type="compositionally biased region" description="Basic and acidic residues" evidence="5">
    <location>
        <begin position="55"/>
        <end position="66"/>
    </location>
</feature>
<evidence type="ECO:0000256" key="3">
    <source>
        <dbReference type="ARBA" id="ARBA00022833"/>
    </source>
</evidence>
<feature type="domain" description="Zinc finger DksA/TraR C4-type" evidence="6">
    <location>
        <begin position="96"/>
        <end position="121"/>
    </location>
</feature>
<dbReference type="InterPro" id="IPR037187">
    <property type="entry name" value="DnaK_N"/>
</dbReference>
<evidence type="ECO:0000256" key="4">
    <source>
        <dbReference type="PROSITE-ProRule" id="PRU00510"/>
    </source>
</evidence>
<evidence type="ECO:0000256" key="5">
    <source>
        <dbReference type="SAM" id="MobiDB-lite"/>
    </source>
</evidence>
<organism evidence="7 8">
    <name type="scientific">Rhodohalobacter mucosus</name>
    <dbReference type="NCBI Taxonomy" id="2079485"/>
    <lineage>
        <taxon>Bacteria</taxon>
        <taxon>Pseudomonadati</taxon>
        <taxon>Balneolota</taxon>
        <taxon>Balneolia</taxon>
        <taxon>Balneolales</taxon>
        <taxon>Balneolaceae</taxon>
        <taxon>Rhodohalobacter</taxon>
    </lineage>
</organism>
<dbReference type="EMBL" id="QGGB01000002">
    <property type="protein sequence ID" value="PWN07973.1"/>
    <property type="molecule type" value="Genomic_DNA"/>
</dbReference>
<dbReference type="RefSeq" id="WP_109644641.1">
    <property type="nucleotide sequence ID" value="NZ_QGGB01000002.1"/>
</dbReference>
<dbReference type="Pfam" id="PF01258">
    <property type="entry name" value="zf-dskA_traR"/>
    <property type="match status" value="1"/>
</dbReference>
<gene>
    <name evidence="7" type="ORF">DDZ15_02880</name>
</gene>
<dbReference type="Proteomes" id="UP000245533">
    <property type="component" value="Unassembled WGS sequence"/>
</dbReference>
<dbReference type="SUPFAM" id="SSF109635">
    <property type="entry name" value="DnaK suppressor protein DksA, alpha-hairpin domain"/>
    <property type="match status" value="1"/>
</dbReference>
<keyword evidence="2" id="KW-0863">Zinc-finger</keyword>
<dbReference type="AlphaFoldDB" id="A0A316TTU2"/>
<dbReference type="GO" id="GO:0008270">
    <property type="term" value="F:zinc ion binding"/>
    <property type="evidence" value="ECO:0007669"/>
    <property type="project" value="UniProtKB-KW"/>
</dbReference>
<evidence type="ECO:0000313" key="7">
    <source>
        <dbReference type="EMBL" id="PWN07973.1"/>
    </source>
</evidence>
<evidence type="ECO:0000256" key="1">
    <source>
        <dbReference type="ARBA" id="ARBA00022723"/>
    </source>
</evidence>
<comment type="caution">
    <text evidence="7">The sequence shown here is derived from an EMBL/GenBank/DDBJ whole genome shotgun (WGS) entry which is preliminary data.</text>
</comment>
<dbReference type="PANTHER" id="PTHR33823">
    <property type="entry name" value="RNA POLYMERASE-BINDING TRANSCRIPTION FACTOR DKSA-RELATED"/>
    <property type="match status" value="1"/>
</dbReference>
<dbReference type="InterPro" id="IPR000962">
    <property type="entry name" value="Znf_DskA_TraR"/>
</dbReference>
<keyword evidence="1" id="KW-0479">Metal-binding</keyword>